<gene>
    <name evidence="1" type="ORF">DDT42_00618</name>
</gene>
<comment type="caution">
    <text evidence="1">The sequence shown here is derived from an EMBL/GenBank/DDBJ whole genome shotgun (WGS) entry which is preliminary data.</text>
</comment>
<proteinExistence type="predicted"/>
<dbReference type="NCBIfam" id="TIGR01319">
    <property type="entry name" value="glmL_fam"/>
    <property type="match status" value="1"/>
</dbReference>
<reference evidence="1 2" key="1">
    <citation type="journal article" date="2021" name="bioRxiv">
        <title>Unique metabolic strategies in Hadean analogues reveal hints for primordial physiology.</title>
        <authorList>
            <person name="Nobu M.K."/>
            <person name="Nakai R."/>
            <person name="Tamazawa S."/>
            <person name="Mori H."/>
            <person name="Toyoda A."/>
            <person name="Ijiri A."/>
            <person name="Suzuki S."/>
            <person name="Kurokawa K."/>
            <person name="Kamagata Y."/>
            <person name="Tamaki H."/>
        </authorList>
    </citation>
    <scope>NUCLEOTIDE SEQUENCE [LARGE SCALE GENOMIC DNA]</scope>
    <source>
        <strain evidence="1">BS525</strain>
    </source>
</reference>
<evidence type="ECO:0000313" key="2">
    <source>
        <dbReference type="Proteomes" id="UP000811545"/>
    </source>
</evidence>
<organism evidence="1 2">
    <name type="scientific">Psychracetigena formicireducens</name>
    <dbReference type="NCBI Taxonomy" id="2986056"/>
    <lineage>
        <taxon>Bacteria</taxon>
        <taxon>Bacillati</taxon>
        <taxon>Candidatus Lithacetigenota</taxon>
        <taxon>Candidatus Psychracetigena</taxon>
    </lineage>
</organism>
<protein>
    <recommendedName>
        <fullName evidence="3">DNA mismatch repair protein MutL</fullName>
    </recommendedName>
</protein>
<dbReference type="AlphaFoldDB" id="A0A9E2BFQ3"/>
<sequence length="406" mass="44247">MKKALEDLVYKTKIPSLDSAVLLGNSSAAGGLRMTVHGLVPEMTAKAAKEAALGAGAVVKLVTSGALREEDLKKIEEVSPKLLLLAGGVDYGESEVIVQNAHLISHLKIKVPIIYAGNIAVKNEVSQILKTRGFKVYPTENVYPRLDELNIESVKKIIQKAFEEHITEGPGMSSIKDWISGVLLPTPGAVMNAFQLLSNILGDVIGFDVGGATTDVHSVTEGDEELKKITPYPEPKSKRTVEGDLGVYLSANQVIDLFEGAEKESLLARTSYITPLSHEQEEIAVTSKITQKAVETALLRHVGEIRYVMSPTGRGTYVWGKDLTRVKWVIGTGGALVFLPGMKQFLQSLFIRPSSRLLLPNNPEVLIDNNYLLSSIGTLARYQHIDKESLAFFTLSNLNNQGIKFI</sequence>
<dbReference type="EMBL" id="QLTW01000021">
    <property type="protein sequence ID" value="MBT9144770.1"/>
    <property type="molecule type" value="Genomic_DNA"/>
</dbReference>
<evidence type="ECO:0008006" key="3">
    <source>
        <dbReference type="Google" id="ProtNLM"/>
    </source>
</evidence>
<accession>A0A9E2BFQ3</accession>
<dbReference type="InterPro" id="IPR006230">
    <property type="entry name" value="MutL"/>
</dbReference>
<evidence type="ECO:0000313" key="1">
    <source>
        <dbReference type="EMBL" id="MBT9144770.1"/>
    </source>
</evidence>
<name>A0A9E2BFQ3_PSYF1</name>
<dbReference type="Proteomes" id="UP000811545">
    <property type="component" value="Unassembled WGS sequence"/>
</dbReference>
<dbReference type="Pfam" id="PF13941">
    <property type="entry name" value="MutL"/>
    <property type="match status" value="1"/>
</dbReference>